<protein>
    <recommendedName>
        <fullName evidence="1">Glycosyltransferase 2-like domain-containing protein</fullName>
    </recommendedName>
</protein>
<dbReference type="InterPro" id="IPR001173">
    <property type="entry name" value="Glyco_trans_2-like"/>
</dbReference>
<comment type="caution">
    <text evidence="2">The sequence shown here is derived from an EMBL/GenBank/DDBJ whole genome shotgun (WGS) entry which is preliminary data.</text>
</comment>
<proteinExistence type="predicted"/>
<dbReference type="PANTHER" id="PTHR43685:SF11">
    <property type="entry name" value="GLYCOSYLTRANSFERASE TAGX-RELATED"/>
    <property type="match status" value="1"/>
</dbReference>
<dbReference type="InterPro" id="IPR050834">
    <property type="entry name" value="Glycosyltransf_2"/>
</dbReference>
<evidence type="ECO:0000313" key="2">
    <source>
        <dbReference type="EMBL" id="GGH81576.1"/>
    </source>
</evidence>
<dbReference type="SUPFAM" id="SSF53448">
    <property type="entry name" value="Nucleotide-diphospho-sugar transferases"/>
    <property type="match status" value="1"/>
</dbReference>
<evidence type="ECO:0000313" key="3">
    <source>
        <dbReference type="Proteomes" id="UP000627292"/>
    </source>
</evidence>
<dbReference type="InterPro" id="IPR029044">
    <property type="entry name" value="Nucleotide-diphossugar_trans"/>
</dbReference>
<feature type="domain" description="Glycosyltransferase 2-like" evidence="1">
    <location>
        <begin position="7"/>
        <end position="165"/>
    </location>
</feature>
<gene>
    <name evidence="2" type="ORF">GCM10011379_54170</name>
</gene>
<keyword evidence="3" id="KW-1185">Reference proteome</keyword>
<dbReference type="PANTHER" id="PTHR43685">
    <property type="entry name" value="GLYCOSYLTRANSFERASE"/>
    <property type="match status" value="1"/>
</dbReference>
<sequence>MSDARISVVLCTYNGSAFIDEQIASITAQEYAPYEIIIQDDRSTDDTWDKLQRWQQKDERIRLFRNAENLGYNRNFELAMKLATGDFIAISDQDDIWLPKKLGSLLQAFTGDDIVLAHNRSVRLENGELDYKKSKLQHHFSGDDTRKLLFFNQIMGHDMLFRQSLVQHILPIPAGMSYDWWIAVVATCYGRVVSVEDYLVYHRIHGNNNYFSKTAASKKKELDLDATLRLFYTIPALKPAVKTYLSTLLNLLEQKQHQPGFSRPFFFFLYRNRKTIFGHKRRLFPEISYLKNSIKYAKLDFKGKGITF</sequence>
<organism evidence="2 3">
    <name type="scientific">Filimonas zeae</name>
    <dbReference type="NCBI Taxonomy" id="1737353"/>
    <lineage>
        <taxon>Bacteria</taxon>
        <taxon>Pseudomonadati</taxon>
        <taxon>Bacteroidota</taxon>
        <taxon>Chitinophagia</taxon>
        <taxon>Chitinophagales</taxon>
        <taxon>Chitinophagaceae</taxon>
        <taxon>Filimonas</taxon>
    </lineage>
</organism>
<name>A0A917J3X4_9BACT</name>
<evidence type="ECO:0000259" key="1">
    <source>
        <dbReference type="Pfam" id="PF00535"/>
    </source>
</evidence>
<dbReference type="Gene3D" id="3.90.550.10">
    <property type="entry name" value="Spore Coat Polysaccharide Biosynthesis Protein SpsA, Chain A"/>
    <property type="match status" value="1"/>
</dbReference>
<dbReference type="EMBL" id="BMIB01000006">
    <property type="protein sequence ID" value="GGH81576.1"/>
    <property type="molecule type" value="Genomic_DNA"/>
</dbReference>
<accession>A0A917J3X4</accession>
<dbReference type="RefSeq" id="WP_188958551.1">
    <property type="nucleotide sequence ID" value="NZ_BMIB01000006.1"/>
</dbReference>
<reference evidence="2" key="2">
    <citation type="submission" date="2020-09" db="EMBL/GenBank/DDBJ databases">
        <authorList>
            <person name="Sun Q."/>
            <person name="Zhou Y."/>
        </authorList>
    </citation>
    <scope>NUCLEOTIDE SEQUENCE</scope>
    <source>
        <strain evidence="2">CGMCC 1.15290</strain>
    </source>
</reference>
<reference evidence="2" key="1">
    <citation type="journal article" date="2014" name="Int. J. Syst. Evol. Microbiol.">
        <title>Complete genome sequence of Corynebacterium casei LMG S-19264T (=DSM 44701T), isolated from a smear-ripened cheese.</title>
        <authorList>
            <consortium name="US DOE Joint Genome Institute (JGI-PGF)"/>
            <person name="Walter F."/>
            <person name="Albersmeier A."/>
            <person name="Kalinowski J."/>
            <person name="Ruckert C."/>
        </authorList>
    </citation>
    <scope>NUCLEOTIDE SEQUENCE</scope>
    <source>
        <strain evidence="2">CGMCC 1.15290</strain>
    </source>
</reference>
<dbReference type="Pfam" id="PF00535">
    <property type="entry name" value="Glycos_transf_2"/>
    <property type="match status" value="1"/>
</dbReference>
<dbReference type="AlphaFoldDB" id="A0A917J3X4"/>
<dbReference type="Proteomes" id="UP000627292">
    <property type="component" value="Unassembled WGS sequence"/>
</dbReference>
<dbReference type="CDD" id="cd04196">
    <property type="entry name" value="GT_2_like_d"/>
    <property type="match status" value="1"/>
</dbReference>